<organism evidence="2 3">
    <name type="scientific">Sphaerisporangium corydalis</name>
    <dbReference type="NCBI Taxonomy" id="1441875"/>
    <lineage>
        <taxon>Bacteria</taxon>
        <taxon>Bacillati</taxon>
        <taxon>Actinomycetota</taxon>
        <taxon>Actinomycetes</taxon>
        <taxon>Streptosporangiales</taxon>
        <taxon>Streptosporangiaceae</taxon>
        <taxon>Sphaerisporangium</taxon>
    </lineage>
</organism>
<dbReference type="EMBL" id="JBHSFN010000050">
    <property type="protein sequence ID" value="MFC4592419.1"/>
    <property type="molecule type" value="Genomic_DNA"/>
</dbReference>
<dbReference type="SUPFAM" id="SSF46689">
    <property type="entry name" value="Homeodomain-like"/>
    <property type="match status" value="1"/>
</dbReference>
<reference evidence="3" key="1">
    <citation type="journal article" date="2019" name="Int. J. Syst. Evol. Microbiol.">
        <title>The Global Catalogue of Microorganisms (GCM) 10K type strain sequencing project: providing services to taxonomists for standard genome sequencing and annotation.</title>
        <authorList>
            <consortium name="The Broad Institute Genomics Platform"/>
            <consortium name="The Broad Institute Genome Sequencing Center for Infectious Disease"/>
            <person name="Wu L."/>
            <person name="Ma J."/>
        </authorList>
    </citation>
    <scope>NUCLEOTIDE SEQUENCE [LARGE SCALE GENOMIC DNA]</scope>
    <source>
        <strain evidence="3">CCUG 49560</strain>
    </source>
</reference>
<dbReference type="PROSITE" id="PS50994">
    <property type="entry name" value="INTEGRASE"/>
    <property type="match status" value="1"/>
</dbReference>
<proteinExistence type="predicted"/>
<dbReference type="Gene3D" id="1.10.10.60">
    <property type="entry name" value="Homeodomain-like"/>
    <property type="match status" value="1"/>
</dbReference>
<name>A0ABV9EWQ1_9ACTN</name>
<dbReference type="SUPFAM" id="SSF53098">
    <property type="entry name" value="Ribonuclease H-like"/>
    <property type="match status" value="1"/>
</dbReference>
<dbReference type="Gene3D" id="3.30.420.10">
    <property type="entry name" value="Ribonuclease H-like superfamily/Ribonuclease H"/>
    <property type="match status" value="1"/>
</dbReference>
<dbReference type="InterPro" id="IPR012337">
    <property type="entry name" value="RNaseH-like_sf"/>
</dbReference>
<dbReference type="Pfam" id="PF13565">
    <property type="entry name" value="HTH_32"/>
    <property type="match status" value="1"/>
</dbReference>
<dbReference type="NCBIfam" id="NF033577">
    <property type="entry name" value="transpos_IS481"/>
    <property type="match status" value="1"/>
</dbReference>
<accession>A0ABV9EWQ1</accession>
<protein>
    <submittedName>
        <fullName evidence="2">IS481 family transposase</fullName>
    </submittedName>
</protein>
<dbReference type="Pfam" id="PF13683">
    <property type="entry name" value="rve_3"/>
    <property type="match status" value="1"/>
</dbReference>
<dbReference type="InterPro" id="IPR047656">
    <property type="entry name" value="IS481-like_transpos"/>
</dbReference>
<sequence length="607" mass="66189">MDMSVVEQRYRAVLAVLAGATVTEVAREVGVARQTLSGWVSRYRASGLGGLVDRSRRPLSSPSQMPAAVEVLVCELRRQHPRWGPVRLVHEVERRGAVPVPSRMGVYRALVRHGLIQPGTGRRKQVFRRWQRDAPMELWQMDIVGGVFLADGREVKVVTGVDDHSRYCVIAKAVLRATGRAVCLAFVEALGAFGAPGEVLTDNGKQFTARFGHGGEVLFDRICRDNGIVHRLTQPRSPTTTGKVERFHLSLRRELLDDAGPFADLTAVQAALDGWVAHYNTVRPHQSLGMACPADHFTSVTEQERQLLPLRVPTILSAAAELSPAVEEPTAELLSAGREELSAASEAVGGGQQAERRVVAAWSGGPIEFERVVPASGNMSVANKQFWLGTSRAGQVITFWADVDVIHLLSGGVRLKSLRSHLSTSDLAFLFARGGRPAGPSPLPRAETDAALEVERAVNKYGMVSVGGRYLLAAEILAGRRVTIRIEENTLMFLDPDTRELLRTRPNPLAWPACLMLRGARPAGPPPVPAQSPVTVQRRATSFGVIMVARQTVSLGRMHAGQVVTVHVSDTTLTIDLDEGPRTVRRTTDIPIRNHKVHRPRKAGHVS</sequence>
<dbReference type="InterPro" id="IPR009057">
    <property type="entry name" value="Homeodomain-like_sf"/>
</dbReference>
<evidence type="ECO:0000259" key="1">
    <source>
        <dbReference type="PROSITE" id="PS50994"/>
    </source>
</evidence>
<evidence type="ECO:0000313" key="2">
    <source>
        <dbReference type="EMBL" id="MFC4592419.1"/>
    </source>
</evidence>
<comment type="caution">
    <text evidence="2">The sequence shown here is derived from an EMBL/GenBank/DDBJ whole genome shotgun (WGS) entry which is preliminary data.</text>
</comment>
<gene>
    <name evidence="2" type="ORF">ACFO8L_40465</name>
</gene>
<evidence type="ECO:0000313" key="3">
    <source>
        <dbReference type="Proteomes" id="UP001595891"/>
    </source>
</evidence>
<keyword evidence="3" id="KW-1185">Reference proteome</keyword>
<dbReference type="PANTHER" id="PTHR35004">
    <property type="entry name" value="TRANSPOSASE RV3428C-RELATED"/>
    <property type="match status" value="1"/>
</dbReference>
<dbReference type="InterPro" id="IPR036397">
    <property type="entry name" value="RNaseH_sf"/>
</dbReference>
<dbReference type="Proteomes" id="UP001595891">
    <property type="component" value="Unassembled WGS sequence"/>
</dbReference>
<dbReference type="PANTHER" id="PTHR35004:SF7">
    <property type="entry name" value="INTEGRASE PROTEIN"/>
    <property type="match status" value="1"/>
</dbReference>
<feature type="domain" description="Integrase catalytic" evidence="1">
    <location>
        <begin position="131"/>
        <end position="301"/>
    </location>
</feature>
<dbReference type="InterPro" id="IPR001584">
    <property type="entry name" value="Integrase_cat-core"/>
</dbReference>